<dbReference type="Proteomes" id="UP000009022">
    <property type="component" value="Unassembled WGS sequence"/>
</dbReference>
<evidence type="ECO:0000256" key="1">
    <source>
        <dbReference type="SAM" id="MobiDB-lite"/>
    </source>
</evidence>
<dbReference type="GeneID" id="6757270"/>
<keyword evidence="3" id="KW-1185">Reference proteome</keyword>
<dbReference type="RefSeq" id="XP_002116135.1">
    <property type="nucleotide sequence ID" value="XM_002116099.1"/>
</dbReference>
<evidence type="ECO:0000313" key="2">
    <source>
        <dbReference type="EMBL" id="EDV21535.1"/>
    </source>
</evidence>
<dbReference type="PANTHER" id="PTHR34769:SF1">
    <property type="entry name" value="RNA POLYMERASE I AND III SUBUNIT D"/>
    <property type="match status" value="1"/>
</dbReference>
<dbReference type="PANTHER" id="PTHR34769">
    <property type="entry name" value="RCG42593, ISOFORM CRA_A"/>
    <property type="match status" value="1"/>
</dbReference>
<organism evidence="2 3">
    <name type="scientific">Trichoplax adhaerens</name>
    <name type="common">Trichoplax reptans</name>
    <dbReference type="NCBI Taxonomy" id="10228"/>
    <lineage>
        <taxon>Eukaryota</taxon>
        <taxon>Metazoa</taxon>
        <taxon>Placozoa</taxon>
        <taxon>Uniplacotomia</taxon>
        <taxon>Trichoplacea</taxon>
        <taxon>Trichoplacidae</taxon>
        <taxon>Trichoplax</taxon>
    </lineage>
</organism>
<name>B3S7B1_TRIAD</name>
<reference evidence="2 3" key="1">
    <citation type="journal article" date="2008" name="Nature">
        <title>The Trichoplax genome and the nature of placozoans.</title>
        <authorList>
            <person name="Srivastava M."/>
            <person name="Begovic E."/>
            <person name="Chapman J."/>
            <person name="Putnam N.H."/>
            <person name="Hellsten U."/>
            <person name="Kawashima T."/>
            <person name="Kuo A."/>
            <person name="Mitros T."/>
            <person name="Salamov A."/>
            <person name="Carpenter M.L."/>
            <person name="Signorovitch A.Y."/>
            <person name="Moreno M.A."/>
            <person name="Kamm K."/>
            <person name="Grimwood J."/>
            <person name="Schmutz J."/>
            <person name="Shapiro H."/>
            <person name="Grigoriev I.V."/>
            <person name="Buss L.W."/>
            <person name="Schierwater B."/>
            <person name="Dellaporta S.L."/>
            <person name="Rokhsar D.S."/>
        </authorList>
    </citation>
    <scope>NUCLEOTIDE SEQUENCE [LARGE SCALE GENOMIC DNA]</scope>
    <source>
        <strain evidence="2 3">Grell-BS-1999</strain>
    </source>
</reference>
<dbReference type="AlphaFoldDB" id="B3S7B1"/>
<protein>
    <submittedName>
        <fullName evidence="2">Uncharacterized protein</fullName>
    </submittedName>
</protein>
<dbReference type="InParanoid" id="B3S7B1"/>
<dbReference type="EMBL" id="DS985253">
    <property type="protein sequence ID" value="EDV21535.1"/>
    <property type="molecule type" value="Genomic_DNA"/>
</dbReference>
<gene>
    <name evidence="2" type="ORF">TRIADDRAFT_60102</name>
</gene>
<dbReference type="HOGENOM" id="CLU_1867722_0_0_1"/>
<dbReference type="InterPro" id="IPR038948">
    <property type="entry name" value="POLR1D-like"/>
</dbReference>
<feature type="compositionally biased region" description="Basic and acidic residues" evidence="1">
    <location>
        <begin position="81"/>
        <end position="115"/>
    </location>
</feature>
<evidence type="ECO:0000313" key="3">
    <source>
        <dbReference type="Proteomes" id="UP000009022"/>
    </source>
</evidence>
<proteinExistence type="predicted"/>
<dbReference type="OMA" id="IREETMG"/>
<feature type="region of interest" description="Disordered" evidence="1">
    <location>
        <begin position="67"/>
        <end position="137"/>
    </location>
</feature>
<sequence length="137" mass="15733">MSMDKKDSKSLPTFDDDELERLAAEEILKEAKRGKDRSERIGVIGWKKLPGANKVYLKNMMTNAVRSNKRKELPKLASAKDCVKKSRLNEKSVTTTDKRSKSRDHAQNKAKEHYHTSHSNKVRRHSDISNKAANYNH</sequence>
<dbReference type="CTD" id="6757270"/>
<accession>B3S7B1</accession>
<dbReference type="KEGG" id="tad:TRIADDRAFT_60102"/>